<sequence>MELSYIDAKNQVGKSVIYFRYGELEYVTLFGSLEAGKAWKAFEARNEYKSEALFFRKATEYLNEVLLSFKFRSSDSEKLFKCVIAFLAQLLKTQQMPCRVCQ</sequence>
<evidence type="ECO:0000313" key="1">
    <source>
        <dbReference type="Proteomes" id="UP000887577"/>
    </source>
</evidence>
<reference evidence="2" key="1">
    <citation type="submission" date="2022-11" db="UniProtKB">
        <authorList>
            <consortium name="WormBaseParasite"/>
        </authorList>
    </citation>
    <scope>IDENTIFICATION</scope>
</reference>
<name>A0A914YMT6_9BILA</name>
<evidence type="ECO:0000313" key="2">
    <source>
        <dbReference type="WBParaSite" id="PSU_v2.g20701.t1"/>
    </source>
</evidence>
<protein>
    <submittedName>
        <fullName evidence="2">Uncharacterized protein</fullName>
    </submittedName>
</protein>
<proteinExistence type="predicted"/>
<accession>A0A914YMT6</accession>
<dbReference type="WBParaSite" id="PSU_v2.g20701.t1">
    <property type="protein sequence ID" value="PSU_v2.g20701.t1"/>
    <property type="gene ID" value="PSU_v2.g20701"/>
</dbReference>
<dbReference type="Proteomes" id="UP000887577">
    <property type="component" value="Unplaced"/>
</dbReference>
<dbReference type="AlphaFoldDB" id="A0A914YMT6"/>
<organism evidence="1 2">
    <name type="scientific">Panagrolaimus superbus</name>
    <dbReference type="NCBI Taxonomy" id="310955"/>
    <lineage>
        <taxon>Eukaryota</taxon>
        <taxon>Metazoa</taxon>
        <taxon>Ecdysozoa</taxon>
        <taxon>Nematoda</taxon>
        <taxon>Chromadorea</taxon>
        <taxon>Rhabditida</taxon>
        <taxon>Tylenchina</taxon>
        <taxon>Panagrolaimomorpha</taxon>
        <taxon>Panagrolaimoidea</taxon>
        <taxon>Panagrolaimidae</taxon>
        <taxon>Panagrolaimus</taxon>
    </lineage>
</organism>
<keyword evidence="1" id="KW-1185">Reference proteome</keyword>